<dbReference type="GO" id="GO:0016460">
    <property type="term" value="C:myosin II complex"/>
    <property type="evidence" value="ECO:0007669"/>
    <property type="project" value="TreeGrafter"/>
</dbReference>
<dbReference type="EMBL" id="CABPRJ010002440">
    <property type="protein sequence ID" value="VVC46151.1"/>
    <property type="molecule type" value="Genomic_DNA"/>
</dbReference>
<organism evidence="4 5">
    <name type="scientific">Cinara cedri</name>
    <dbReference type="NCBI Taxonomy" id="506608"/>
    <lineage>
        <taxon>Eukaryota</taxon>
        <taxon>Metazoa</taxon>
        <taxon>Ecdysozoa</taxon>
        <taxon>Arthropoda</taxon>
        <taxon>Hexapoda</taxon>
        <taxon>Insecta</taxon>
        <taxon>Pterygota</taxon>
        <taxon>Neoptera</taxon>
        <taxon>Paraneoptera</taxon>
        <taxon>Hemiptera</taxon>
        <taxon>Sternorrhyncha</taxon>
        <taxon>Aphidomorpha</taxon>
        <taxon>Aphidoidea</taxon>
        <taxon>Aphididae</taxon>
        <taxon>Lachninae</taxon>
        <taxon>Cinara</taxon>
    </lineage>
</organism>
<protein>
    <submittedName>
        <fullName evidence="4">EF-Hand 1, calcium-binding site,EF-hand domain pair,EF-hand domain</fullName>
    </submittedName>
</protein>
<dbReference type="Pfam" id="PF13499">
    <property type="entry name" value="EF-hand_7"/>
    <property type="match status" value="1"/>
</dbReference>
<gene>
    <name evidence="4" type="ORF">CINCED_3A009729</name>
</gene>
<evidence type="ECO:0000259" key="3">
    <source>
        <dbReference type="PROSITE" id="PS50222"/>
    </source>
</evidence>
<keyword evidence="1" id="KW-0677">Repeat</keyword>
<feature type="domain" description="EF-hand" evidence="3">
    <location>
        <begin position="112"/>
        <end position="147"/>
    </location>
</feature>
<evidence type="ECO:0000313" key="4">
    <source>
        <dbReference type="EMBL" id="VVC46151.1"/>
    </source>
</evidence>
<feature type="domain" description="EF-hand" evidence="3">
    <location>
        <begin position="3"/>
        <end position="38"/>
    </location>
</feature>
<dbReference type="SMART" id="SM00054">
    <property type="entry name" value="EFh"/>
    <property type="match status" value="3"/>
</dbReference>
<dbReference type="PROSITE" id="PS00018">
    <property type="entry name" value="EF_HAND_1"/>
    <property type="match status" value="1"/>
</dbReference>
<dbReference type="InterPro" id="IPR050230">
    <property type="entry name" value="CALM/Myosin/TropC-like"/>
</dbReference>
<dbReference type="Gene3D" id="1.10.238.10">
    <property type="entry name" value="EF-hand"/>
    <property type="match status" value="2"/>
</dbReference>
<dbReference type="InterPro" id="IPR018247">
    <property type="entry name" value="EF_Hand_1_Ca_BS"/>
</dbReference>
<evidence type="ECO:0000256" key="1">
    <source>
        <dbReference type="ARBA" id="ARBA00022737"/>
    </source>
</evidence>
<name>A0A5E4NQH3_9HEMI</name>
<dbReference type="SUPFAM" id="SSF47473">
    <property type="entry name" value="EF-hand"/>
    <property type="match status" value="1"/>
</dbReference>
<dbReference type="GO" id="GO:0005509">
    <property type="term" value="F:calcium ion binding"/>
    <property type="evidence" value="ECO:0007669"/>
    <property type="project" value="InterPro"/>
</dbReference>
<dbReference type="InterPro" id="IPR011992">
    <property type="entry name" value="EF-hand-dom_pair"/>
</dbReference>
<accession>A0A5E4NQH3</accession>
<dbReference type="Proteomes" id="UP000325440">
    <property type="component" value="Unassembled WGS sequence"/>
</dbReference>
<sequence length="148" mass="17178">MDNQDIEISEAFDLMDTNQQMAISPRNFKIAIRALGLELSRDQYIKLISGIEKDQEGFIKKEIFMKEMRKLLSKRDTKNDMIKAFQLIDEDDTGKINFYKLKNVAKMLGEQVSDQEIFNMLDAADEDGDGQVNLTEFMKIMDRARKVL</sequence>
<keyword evidence="2" id="KW-0106">Calcium</keyword>
<keyword evidence="5" id="KW-1185">Reference proteome</keyword>
<feature type="domain" description="EF-hand" evidence="3">
    <location>
        <begin position="76"/>
        <end position="111"/>
    </location>
</feature>
<evidence type="ECO:0000256" key="2">
    <source>
        <dbReference type="ARBA" id="ARBA00022837"/>
    </source>
</evidence>
<dbReference type="FunFam" id="1.10.238.10:FF:000001">
    <property type="entry name" value="Calmodulin 1"/>
    <property type="match status" value="1"/>
</dbReference>
<reference evidence="4 5" key="1">
    <citation type="submission" date="2019-08" db="EMBL/GenBank/DDBJ databases">
        <authorList>
            <person name="Alioto T."/>
            <person name="Alioto T."/>
            <person name="Gomez Garrido J."/>
        </authorList>
    </citation>
    <scope>NUCLEOTIDE SEQUENCE [LARGE SCALE GENOMIC DNA]</scope>
</reference>
<dbReference type="CDD" id="cd00051">
    <property type="entry name" value="EFh"/>
    <property type="match status" value="1"/>
</dbReference>
<dbReference type="AlphaFoldDB" id="A0A5E4NQH3"/>
<dbReference type="PANTHER" id="PTHR23048:SF59">
    <property type="entry name" value="EF-HAND SUPERFAMILY PROTEIN"/>
    <property type="match status" value="1"/>
</dbReference>
<dbReference type="PANTHER" id="PTHR23048">
    <property type="entry name" value="MYOSIN LIGHT CHAIN 1, 3"/>
    <property type="match status" value="1"/>
</dbReference>
<proteinExistence type="predicted"/>
<dbReference type="InterPro" id="IPR002048">
    <property type="entry name" value="EF_hand_dom"/>
</dbReference>
<dbReference type="OrthoDB" id="93876at2759"/>
<dbReference type="PROSITE" id="PS50222">
    <property type="entry name" value="EF_HAND_2"/>
    <property type="match status" value="3"/>
</dbReference>
<evidence type="ECO:0000313" key="5">
    <source>
        <dbReference type="Proteomes" id="UP000325440"/>
    </source>
</evidence>